<evidence type="ECO:0000256" key="2">
    <source>
        <dbReference type="SAM" id="Phobius"/>
    </source>
</evidence>
<organism evidence="3 4">
    <name type="scientific">Cystoisospora suis</name>
    <dbReference type="NCBI Taxonomy" id="483139"/>
    <lineage>
        <taxon>Eukaryota</taxon>
        <taxon>Sar</taxon>
        <taxon>Alveolata</taxon>
        <taxon>Apicomplexa</taxon>
        <taxon>Conoidasida</taxon>
        <taxon>Coccidia</taxon>
        <taxon>Eucoccidiorida</taxon>
        <taxon>Eimeriorina</taxon>
        <taxon>Sarcocystidae</taxon>
        <taxon>Cystoisospora</taxon>
    </lineage>
</organism>
<proteinExistence type="predicted"/>
<evidence type="ECO:0000256" key="1">
    <source>
        <dbReference type="SAM" id="MobiDB-lite"/>
    </source>
</evidence>
<feature type="region of interest" description="Disordered" evidence="1">
    <location>
        <begin position="242"/>
        <end position="270"/>
    </location>
</feature>
<feature type="compositionally biased region" description="Basic and acidic residues" evidence="1">
    <location>
        <begin position="257"/>
        <end position="270"/>
    </location>
</feature>
<reference evidence="3 4" key="1">
    <citation type="journal article" date="2017" name="Int. J. Parasitol.">
        <title>The genome of the protozoan parasite Cystoisospora suis and a reverse vaccinology approach to identify vaccine candidates.</title>
        <authorList>
            <person name="Palmieri N."/>
            <person name="Shrestha A."/>
            <person name="Ruttkowski B."/>
            <person name="Beck T."/>
            <person name="Vogl C."/>
            <person name="Tomley F."/>
            <person name="Blake D.P."/>
            <person name="Joachim A."/>
        </authorList>
    </citation>
    <scope>NUCLEOTIDE SEQUENCE [LARGE SCALE GENOMIC DNA]</scope>
    <source>
        <strain evidence="3 4">Wien I</strain>
    </source>
</reference>
<evidence type="ECO:0000313" key="3">
    <source>
        <dbReference type="EMBL" id="PHJ25809.1"/>
    </source>
</evidence>
<dbReference type="GeneID" id="94423779"/>
<gene>
    <name evidence="3" type="ORF">CSUI_000334</name>
</gene>
<feature type="compositionally biased region" description="Basic and acidic residues" evidence="1">
    <location>
        <begin position="302"/>
        <end position="312"/>
    </location>
</feature>
<dbReference type="InterPro" id="IPR045122">
    <property type="entry name" value="Csc1-like"/>
</dbReference>
<accession>A0A2C6LEF6</accession>
<keyword evidence="2" id="KW-0812">Transmembrane</keyword>
<feature type="transmembrane region" description="Helical" evidence="2">
    <location>
        <begin position="578"/>
        <end position="598"/>
    </location>
</feature>
<evidence type="ECO:0008006" key="5">
    <source>
        <dbReference type="Google" id="ProtNLM"/>
    </source>
</evidence>
<dbReference type="VEuPathDB" id="ToxoDB:CSUI_000334"/>
<feature type="transmembrane region" description="Helical" evidence="2">
    <location>
        <begin position="783"/>
        <end position="807"/>
    </location>
</feature>
<feature type="transmembrane region" description="Helical" evidence="2">
    <location>
        <begin position="861"/>
        <end position="884"/>
    </location>
</feature>
<comment type="caution">
    <text evidence="3">The sequence shown here is derived from an EMBL/GenBank/DDBJ whole genome shotgun (WGS) entry which is preliminary data.</text>
</comment>
<dbReference type="PANTHER" id="PTHR13018:SF135">
    <property type="entry name" value="CSC1_OSCA1-LIKE 7TM REGION DOMAIN-CONTAINING PROTEIN"/>
    <property type="match status" value="1"/>
</dbReference>
<feature type="transmembrane region" description="Helical" evidence="2">
    <location>
        <begin position="21"/>
        <end position="41"/>
    </location>
</feature>
<feature type="transmembrane region" description="Helical" evidence="2">
    <location>
        <begin position="676"/>
        <end position="701"/>
    </location>
</feature>
<keyword evidence="2" id="KW-1133">Transmembrane helix</keyword>
<dbReference type="RefSeq" id="XP_067927455.1">
    <property type="nucleotide sequence ID" value="XM_068060568.1"/>
</dbReference>
<dbReference type="PANTHER" id="PTHR13018">
    <property type="entry name" value="PROBABLE MEMBRANE PROTEIN DUF221-RELATED"/>
    <property type="match status" value="1"/>
</dbReference>
<keyword evidence="2" id="KW-0472">Membrane</keyword>
<dbReference type="GO" id="GO:0005886">
    <property type="term" value="C:plasma membrane"/>
    <property type="evidence" value="ECO:0007669"/>
    <property type="project" value="TreeGrafter"/>
</dbReference>
<sequence length="886" mass="97362">MKPEGGYLPSPSRRLGPGIQLYFDFLWQLFFVFLFMAVLSVPQLVANSAGNMIEGSGVFGWEKTFLGNLGTRPLVLSEDRAQRMEELRARPVRLYCDSEDCNTGIRDWTTAFSVLDAIGVLIVHVPRVLKGEPTGIERFSVEVSRLPKKLNTTERGYEEALASHFGKLVAGKLRDRDSSVESSPGQPIEAEDLASADRVTAEKGVADVAVIYDLGQKMRLLQKTAATEKELALLGARKREGMKVSESREKKVHQKLKRDTQRLRESLPPPDERAPVVAMVTFTSTRIRELILIFHAQGAPLREGEDSPDRRPQSGGHTLRELGLSSKTTKAPHGGSLVAIFLLRRFAARETSGGMWQFTPAWQLSFSRPEGSQDSEATLTVCNVGLCTEKSCAGRLSPTVGTPLFNEASPMTFETSPPATLNCPPQEGARSATLLRGDGVALAWRFDGSVTAHAFQLSYAASALVVAQVSFCLPLTAAGSTAVCTLVASKQLQPGQNFVSLSIEQPIASPECGNCSIGNLNPKEFLDFVTQYSAQSQNSPHAGSIDPYLNCYCQARLTSLRTDKNLLHACSPVLYKHYLAYVLMIVSAMVVAATNIVLKFTLRMLVSWSRPTSVSSQLTATLIWIFVATAINTGLLNWLLQVRMWGRGAWMLGTLDVVGKFTDFSFDWYLDVGSALVINALVLCFSPFVIQDVLLAPLTCLKRWWLRKKRPVQLDLNTLYTNIEFGTETRYAHILTLTFVCLAYSSGLPVLLLVAALGTMVLYLCSRIALFRTVRRPLPFSSAMNDAVLALLPNACVLHALAGFFMLGQPLVSPGYILFDTQPSLWHKWVETMLLDPLEDEGMLNGNLTLPLRLRACSSTAILQLLILVGSGALLVLSFLRVIYRG</sequence>
<keyword evidence="4" id="KW-1185">Reference proteome</keyword>
<feature type="transmembrane region" description="Helical" evidence="2">
    <location>
        <begin position="618"/>
        <end position="640"/>
    </location>
</feature>
<dbReference type="EMBL" id="MIGC01000150">
    <property type="protein sequence ID" value="PHJ25809.1"/>
    <property type="molecule type" value="Genomic_DNA"/>
</dbReference>
<feature type="transmembrane region" description="Helical" evidence="2">
    <location>
        <begin position="751"/>
        <end position="771"/>
    </location>
</feature>
<feature type="region of interest" description="Disordered" evidence="1">
    <location>
        <begin position="301"/>
        <end position="329"/>
    </location>
</feature>
<evidence type="ECO:0000313" key="4">
    <source>
        <dbReference type="Proteomes" id="UP000221165"/>
    </source>
</evidence>
<dbReference type="AlphaFoldDB" id="A0A2C6LEF6"/>
<feature type="non-terminal residue" evidence="3">
    <location>
        <position position="886"/>
    </location>
</feature>
<name>A0A2C6LEF6_9APIC</name>
<protein>
    <recommendedName>
        <fullName evidence="5">Transmembrane protein</fullName>
    </recommendedName>
</protein>
<dbReference type="OrthoDB" id="424187at2759"/>
<dbReference type="GO" id="GO:0005227">
    <property type="term" value="F:calcium-activated cation channel activity"/>
    <property type="evidence" value="ECO:0007669"/>
    <property type="project" value="InterPro"/>
</dbReference>
<dbReference type="Proteomes" id="UP000221165">
    <property type="component" value="Unassembled WGS sequence"/>
</dbReference>